<dbReference type="PANTHER" id="PTHR18934">
    <property type="entry name" value="ATP-DEPENDENT RNA HELICASE"/>
    <property type="match status" value="1"/>
</dbReference>
<dbReference type="Pfam" id="PF07717">
    <property type="entry name" value="OB_NTP_bind"/>
    <property type="match status" value="1"/>
</dbReference>
<evidence type="ECO:0000256" key="3">
    <source>
        <dbReference type="ARBA" id="ARBA00022741"/>
    </source>
</evidence>
<evidence type="ECO:0000256" key="4">
    <source>
        <dbReference type="ARBA" id="ARBA00022801"/>
    </source>
</evidence>
<dbReference type="InterPro" id="IPR027417">
    <property type="entry name" value="P-loop_NTPase"/>
</dbReference>
<dbReference type="Pfam" id="PF12796">
    <property type="entry name" value="Ank_2"/>
    <property type="match status" value="1"/>
</dbReference>
<keyword evidence="6" id="KW-0067">ATP-binding</keyword>
<dbReference type="Proteomes" id="UP001461498">
    <property type="component" value="Unassembled WGS sequence"/>
</dbReference>
<feature type="domain" description="YTH" evidence="11">
    <location>
        <begin position="1225"/>
        <end position="1356"/>
    </location>
</feature>
<dbReference type="InterPro" id="IPR036770">
    <property type="entry name" value="Ankyrin_rpt-contain_sf"/>
</dbReference>
<dbReference type="InterPro" id="IPR002110">
    <property type="entry name" value="Ankyrin_rpt"/>
</dbReference>
<evidence type="ECO:0000256" key="6">
    <source>
        <dbReference type="ARBA" id="ARBA00022840"/>
    </source>
</evidence>
<feature type="region of interest" description="Disordered" evidence="10">
    <location>
        <begin position="394"/>
        <end position="434"/>
    </location>
</feature>
<keyword evidence="5" id="KW-0347">Helicase</keyword>
<dbReference type="GO" id="GO:0003677">
    <property type="term" value="F:DNA binding"/>
    <property type="evidence" value="ECO:0007669"/>
    <property type="project" value="UniProtKB-ARBA"/>
</dbReference>
<dbReference type="PROSITE" id="PS51194">
    <property type="entry name" value="HELICASE_CTER"/>
    <property type="match status" value="1"/>
</dbReference>
<dbReference type="CDD" id="cd21134">
    <property type="entry name" value="YTH"/>
    <property type="match status" value="1"/>
</dbReference>
<dbReference type="PANTHER" id="PTHR18934:SF213">
    <property type="entry name" value="3'-5' RNA HELICASE YTHDC2"/>
    <property type="match status" value="1"/>
</dbReference>
<dbReference type="CDD" id="cd18791">
    <property type="entry name" value="SF2_C_RHA"/>
    <property type="match status" value="1"/>
</dbReference>
<evidence type="ECO:0008006" key="17">
    <source>
        <dbReference type="Google" id="ProtNLM"/>
    </source>
</evidence>
<dbReference type="CDD" id="cd17917">
    <property type="entry name" value="DEXHc_RHA-like"/>
    <property type="match status" value="1"/>
</dbReference>
<evidence type="ECO:0000313" key="15">
    <source>
        <dbReference type="EMBL" id="KAK9512054.1"/>
    </source>
</evidence>
<dbReference type="SMART" id="SM00248">
    <property type="entry name" value="ANK"/>
    <property type="match status" value="1"/>
</dbReference>
<dbReference type="FunFam" id="3.40.50.300:FF:000284">
    <property type="entry name" value="probable ATP-dependent RNA helicase YTHDC2"/>
    <property type="match status" value="1"/>
</dbReference>
<dbReference type="Pfam" id="PF04408">
    <property type="entry name" value="WHD_HA2"/>
    <property type="match status" value="1"/>
</dbReference>
<feature type="region of interest" description="Disordered" evidence="10">
    <location>
        <begin position="1382"/>
        <end position="1402"/>
    </location>
</feature>
<dbReference type="Pfam" id="PF26026">
    <property type="entry name" value="RNA_hel_CTD"/>
    <property type="match status" value="1"/>
</dbReference>
<accession>A0AAW1DNZ2</accession>
<evidence type="ECO:0000256" key="2">
    <source>
        <dbReference type="ARBA" id="ARBA00008792"/>
    </source>
</evidence>
<dbReference type="SUPFAM" id="SSF82708">
    <property type="entry name" value="R3H domain"/>
    <property type="match status" value="1"/>
</dbReference>
<dbReference type="SMART" id="SM00847">
    <property type="entry name" value="HA2"/>
    <property type="match status" value="1"/>
</dbReference>
<evidence type="ECO:0000256" key="1">
    <source>
        <dbReference type="ARBA" id="ARBA00004123"/>
    </source>
</evidence>
<dbReference type="InterPro" id="IPR011545">
    <property type="entry name" value="DEAD/DEAH_box_helicase_dom"/>
</dbReference>
<dbReference type="Pfam" id="PF01424">
    <property type="entry name" value="R3H"/>
    <property type="match status" value="1"/>
</dbReference>
<evidence type="ECO:0000256" key="7">
    <source>
        <dbReference type="ARBA" id="ARBA00022884"/>
    </source>
</evidence>
<dbReference type="InterPro" id="IPR014001">
    <property type="entry name" value="Helicase_ATP-bd"/>
</dbReference>
<sequence length="1402" mass="156083">MPPKNKHKNRMPKVGEAVRIAIEVTIRKFLNSEELKEWEYPSSLTAVERAYVHREARKYGLKSKSRGKGSSRYLTIYKREGSAIMQNDASMNLTSTSRTVLMNLLTKYPVTTRERQDCLPPVERCKDVYQDGKENSRALSRLSSGSPQVPPPASSKALAQFRASLPIYAHQEAIIQAINENQVTIISGLTGCGKTTQVPQYLLEWHERSGRPCRIICSQPRRISAVSISERVAIERGEKVGQTVGYQIRLEGKVTPYTVLMYCTSGVLLRTLMCGESMLASVTHIIVDEVHERDRLTDFTLIVLREALAKFRSLRLVLMSATVDSSHYSAYFNNCPVITVPGKQFEVTEYFLEDILKQTGYMSSEMEKLRKQLIKRKEQAAALDRWTDAVTKGSETDIKSTASSNPSTSSVQNNNNNNNNTSGSSNNSNSAGHKEMDTALSDAWAYGTDNHFFQVLYLIQNENVPIDYQHSETGVTALMVAAARGSLEVVERLLSLGASVTARASNNYTALDWAKLLNRQEISDTIESYSLTFEMNTTSSPLEIISSDKRLSDADKELLELYHSTVNDDRVDYQLIVSLISYIHLENANRGAILVFLPGYEDIINLKEILLNDIGRLSHKMKMIILMLHSNMQTSDQRLVFKPAPLNARKIILSTNIAETSLTLDDVHYVIDSGKVKEKSYNAITGVSQLSTVWISKSCAIQRKGRAGRTQSGVCYRMFSSARYEAFAQNPVPEILRTPLQELCLFSKHLAPPNTSIVDFLSRALDPPSSIVSRSAVSLLKTIDALDTWEDLTDLGHHLVDFPVDPRYGKMLIYGVVLKCLDPVLTIVCCLSYRDLFCIPSSANDRKRNFAAERAKFANGSFSDHMVLLRIFQSWQEARKQGREKQFCAQNFVNGATMEMIMGTRAQVLAQLRASGFVKSKGPLDIKYVNTNSDNWALVKAALIGGLYPNIARVDREHGVLRTVKEHKVQVHTTSVLNDPGGSLNKQNLVERLPTDWVMFEELTRVGRLCHIRTATVVSPITVAVFAGPSKIPFDALSDPHLEGSAGSDSEEEEVGPDQTATLKVDDWATFRTDSEAAQLALQLRVKWHSLLSKKLRSNKILNYTEETIITSIVRVLSAEEQAVGLTQPPGVGKRPYLMVPDLMSGRSDFSDNSSAESSVSSISTEGGGITGNRKKNLDSSSPAKTNFDRFNGVTKNFEDNASASTVVNNNSLDLQKSNLGSSPFRYFVIKAGQLKNIDVSVVNKMWEFLPATKNKIIQAYRGGKTVILIFSIQGSGHFQGYARLTSDRHVMSDIALPELGGGHCFNSYLPIEWVKRSNIPHWATRHPYNDYAKVQMSRDGQEIEPSVGEALCQLWETVPWSTATANTGPPGHFQRATRLVRPPQIPPSNFQNPSSTGFNKM</sequence>
<dbReference type="PROSITE" id="PS50088">
    <property type="entry name" value="ANK_REPEAT"/>
    <property type="match status" value="1"/>
</dbReference>
<evidence type="ECO:0000256" key="10">
    <source>
        <dbReference type="SAM" id="MobiDB-lite"/>
    </source>
</evidence>
<comment type="caution">
    <text evidence="15">The sequence shown here is derived from an EMBL/GenBank/DDBJ whole genome shotgun (WGS) entry which is preliminary data.</text>
</comment>
<dbReference type="SUPFAM" id="SSF52540">
    <property type="entry name" value="P-loop containing nucleoside triphosphate hydrolases"/>
    <property type="match status" value="2"/>
</dbReference>
<feature type="region of interest" description="Disordered" evidence="10">
    <location>
        <begin position="1148"/>
        <end position="1186"/>
    </location>
</feature>
<feature type="compositionally biased region" description="Low complexity" evidence="10">
    <location>
        <begin position="1151"/>
        <end position="1165"/>
    </location>
</feature>
<evidence type="ECO:0000313" key="16">
    <source>
        <dbReference type="Proteomes" id="UP001461498"/>
    </source>
</evidence>
<evidence type="ECO:0000259" key="13">
    <source>
        <dbReference type="PROSITE" id="PS51192"/>
    </source>
</evidence>
<keyword evidence="16" id="KW-1185">Reference proteome</keyword>
<keyword evidence="4" id="KW-0378">Hydrolase</keyword>
<comment type="subcellular location">
    <subcellularLocation>
        <location evidence="1">Nucleus</location>
    </subcellularLocation>
</comment>
<dbReference type="Pfam" id="PF04146">
    <property type="entry name" value="YTH"/>
    <property type="match status" value="1"/>
</dbReference>
<feature type="domain" description="Helicase C-terminal" evidence="14">
    <location>
        <begin position="575"/>
        <end position="751"/>
    </location>
</feature>
<dbReference type="SMART" id="SM00490">
    <property type="entry name" value="HELICc"/>
    <property type="match status" value="1"/>
</dbReference>
<evidence type="ECO:0000256" key="8">
    <source>
        <dbReference type="ARBA" id="ARBA00023242"/>
    </source>
</evidence>
<feature type="compositionally biased region" description="Polar residues" evidence="10">
    <location>
        <begin position="1388"/>
        <end position="1402"/>
    </location>
</feature>
<evidence type="ECO:0000259" key="14">
    <source>
        <dbReference type="PROSITE" id="PS51194"/>
    </source>
</evidence>
<dbReference type="Pfam" id="PF00271">
    <property type="entry name" value="Helicase_C"/>
    <property type="match status" value="1"/>
</dbReference>
<dbReference type="InterPro" id="IPR007275">
    <property type="entry name" value="YTH_domain"/>
</dbReference>
<organism evidence="15 16">
    <name type="scientific">Rhynocoris fuscipes</name>
    <dbReference type="NCBI Taxonomy" id="488301"/>
    <lineage>
        <taxon>Eukaryota</taxon>
        <taxon>Metazoa</taxon>
        <taxon>Ecdysozoa</taxon>
        <taxon>Arthropoda</taxon>
        <taxon>Hexapoda</taxon>
        <taxon>Insecta</taxon>
        <taxon>Pterygota</taxon>
        <taxon>Neoptera</taxon>
        <taxon>Paraneoptera</taxon>
        <taxon>Hemiptera</taxon>
        <taxon>Heteroptera</taxon>
        <taxon>Panheteroptera</taxon>
        <taxon>Cimicomorpha</taxon>
        <taxon>Reduviidae</taxon>
        <taxon>Harpactorinae</taxon>
        <taxon>Harpactorini</taxon>
        <taxon>Rhynocoris</taxon>
    </lineage>
</organism>
<feature type="domain" description="R3H" evidence="12">
    <location>
        <begin position="16"/>
        <end position="80"/>
    </location>
</feature>
<feature type="domain" description="Helicase ATP-binding" evidence="13">
    <location>
        <begin position="175"/>
        <end position="341"/>
    </location>
</feature>
<dbReference type="Gene3D" id="3.30.1370.50">
    <property type="entry name" value="R3H-like domain"/>
    <property type="match status" value="1"/>
</dbReference>
<dbReference type="SUPFAM" id="SSF48403">
    <property type="entry name" value="Ankyrin repeat"/>
    <property type="match status" value="1"/>
</dbReference>
<dbReference type="EMBL" id="JAPXFL010000001">
    <property type="protein sequence ID" value="KAK9512054.1"/>
    <property type="molecule type" value="Genomic_DNA"/>
</dbReference>
<dbReference type="GO" id="GO:0004386">
    <property type="term" value="F:helicase activity"/>
    <property type="evidence" value="ECO:0007669"/>
    <property type="project" value="UniProtKB-KW"/>
</dbReference>
<dbReference type="InterPro" id="IPR048333">
    <property type="entry name" value="HA2_WH"/>
</dbReference>
<name>A0AAW1DNZ2_9HEMI</name>
<evidence type="ECO:0000259" key="12">
    <source>
        <dbReference type="PROSITE" id="PS51061"/>
    </source>
</evidence>
<dbReference type="Gene3D" id="3.40.50.300">
    <property type="entry name" value="P-loop containing nucleotide triphosphate hydrolases"/>
    <property type="match status" value="2"/>
</dbReference>
<dbReference type="PROSITE" id="PS50297">
    <property type="entry name" value="ANK_REP_REGION"/>
    <property type="match status" value="1"/>
</dbReference>
<dbReference type="FunFam" id="1.20.120.1080:FF:000008">
    <property type="entry name" value="probable ATP-dependent RNA helicase YTHDC2"/>
    <property type="match status" value="1"/>
</dbReference>
<dbReference type="FunFam" id="3.30.1370.50:FF:000002">
    <property type="entry name" value="Immunoglobulin mu DNA-binding protein 2"/>
    <property type="match status" value="1"/>
</dbReference>
<evidence type="ECO:0000256" key="5">
    <source>
        <dbReference type="ARBA" id="ARBA00022806"/>
    </source>
</evidence>
<dbReference type="Pfam" id="PF21010">
    <property type="entry name" value="HA2_C"/>
    <property type="match status" value="1"/>
</dbReference>
<dbReference type="InterPro" id="IPR036867">
    <property type="entry name" value="R3H_dom_sf"/>
</dbReference>
<dbReference type="SMART" id="SM00487">
    <property type="entry name" value="DEXDc"/>
    <property type="match status" value="1"/>
</dbReference>
<evidence type="ECO:0000259" key="11">
    <source>
        <dbReference type="PROSITE" id="PS50882"/>
    </source>
</evidence>
<keyword evidence="9" id="KW-0040">ANK repeat</keyword>
<dbReference type="Gene3D" id="1.20.120.1080">
    <property type="match status" value="1"/>
</dbReference>
<dbReference type="GO" id="GO:0016787">
    <property type="term" value="F:hydrolase activity"/>
    <property type="evidence" value="ECO:0007669"/>
    <property type="project" value="UniProtKB-KW"/>
</dbReference>
<proteinExistence type="inferred from homology"/>
<protein>
    <recommendedName>
        <fullName evidence="17">RNA helicase</fullName>
    </recommendedName>
</protein>
<feature type="compositionally biased region" description="Low complexity" evidence="10">
    <location>
        <begin position="400"/>
        <end position="430"/>
    </location>
</feature>
<dbReference type="InterPro" id="IPR001374">
    <property type="entry name" value="R3H_dom"/>
</dbReference>
<feature type="region of interest" description="Disordered" evidence="10">
    <location>
        <begin position="1037"/>
        <end position="1059"/>
    </location>
</feature>
<dbReference type="Gene3D" id="1.25.40.20">
    <property type="entry name" value="Ankyrin repeat-containing domain"/>
    <property type="match status" value="1"/>
</dbReference>
<evidence type="ECO:0000256" key="9">
    <source>
        <dbReference type="PROSITE-ProRule" id="PRU00023"/>
    </source>
</evidence>
<dbReference type="InterPro" id="IPR007502">
    <property type="entry name" value="Helicase-assoc_dom"/>
</dbReference>
<feature type="repeat" description="ANK" evidence="9">
    <location>
        <begin position="473"/>
        <end position="505"/>
    </location>
</feature>
<dbReference type="PROSITE" id="PS51192">
    <property type="entry name" value="HELICASE_ATP_BIND_1"/>
    <property type="match status" value="1"/>
</dbReference>
<dbReference type="Gene3D" id="3.10.590.10">
    <property type="entry name" value="ph1033 like domains"/>
    <property type="match status" value="1"/>
</dbReference>
<dbReference type="InterPro" id="IPR059023">
    <property type="entry name" value="RNA_hel_CTD"/>
</dbReference>
<dbReference type="GO" id="GO:0003723">
    <property type="term" value="F:RNA binding"/>
    <property type="evidence" value="ECO:0007669"/>
    <property type="project" value="UniProtKB-KW"/>
</dbReference>
<dbReference type="InterPro" id="IPR001650">
    <property type="entry name" value="Helicase_C-like"/>
</dbReference>
<gene>
    <name evidence="15" type="ORF">O3M35_000565</name>
</gene>
<dbReference type="PROSITE" id="PS51061">
    <property type="entry name" value="R3H"/>
    <property type="match status" value="1"/>
</dbReference>
<keyword evidence="3" id="KW-0547">Nucleotide-binding</keyword>
<dbReference type="InterPro" id="IPR011709">
    <property type="entry name" value="DEAD-box_helicase_OB_fold"/>
</dbReference>
<dbReference type="GO" id="GO:0005524">
    <property type="term" value="F:ATP binding"/>
    <property type="evidence" value="ECO:0007669"/>
    <property type="project" value="UniProtKB-KW"/>
</dbReference>
<keyword evidence="7" id="KW-0694">RNA-binding</keyword>
<comment type="similarity">
    <text evidence="2">Belongs to the DEAD box helicase family. DEAH subfamily.</text>
</comment>
<reference evidence="15 16" key="1">
    <citation type="submission" date="2022-12" db="EMBL/GenBank/DDBJ databases">
        <title>Chromosome-level genome assembly of true bugs.</title>
        <authorList>
            <person name="Ma L."/>
            <person name="Li H."/>
        </authorList>
    </citation>
    <scope>NUCLEOTIDE SEQUENCE [LARGE SCALE GENOMIC DNA]</scope>
    <source>
        <strain evidence="15">Lab_2022b</strain>
    </source>
</reference>
<dbReference type="GO" id="GO:0005634">
    <property type="term" value="C:nucleus"/>
    <property type="evidence" value="ECO:0007669"/>
    <property type="project" value="UniProtKB-SubCell"/>
</dbReference>
<keyword evidence="8" id="KW-0539">Nucleus</keyword>
<dbReference type="Pfam" id="PF00270">
    <property type="entry name" value="DEAD"/>
    <property type="match status" value="1"/>
</dbReference>
<dbReference type="PROSITE" id="PS50882">
    <property type="entry name" value="YTH"/>
    <property type="match status" value="1"/>
</dbReference>